<evidence type="ECO:0000313" key="1">
    <source>
        <dbReference type="EMBL" id="MFL9880430.1"/>
    </source>
</evidence>
<dbReference type="Pfam" id="PF11142">
    <property type="entry name" value="DUF2917"/>
    <property type="match status" value="1"/>
</dbReference>
<name>A0ABW8ZD22_9BURK</name>
<sequence>MTKLTQQHHHLHLGSGTLATGKFERSRLLLVRRGHVWITQEGRTEDFWLSAGDALILQPGKMVVIEAAIASEIYLEHRSELTLQLWLKTRCLAMRAALRKRLGRFVRFGQTARQGGY</sequence>
<protein>
    <submittedName>
        <fullName evidence="1">DUF2917 domain-containing protein</fullName>
    </submittedName>
</protein>
<dbReference type="InterPro" id="IPR021317">
    <property type="entry name" value="DUF2917"/>
</dbReference>
<dbReference type="RefSeq" id="WP_408169469.1">
    <property type="nucleotide sequence ID" value="NZ_JAQQFR010000013.1"/>
</dbReference>
<dbReference type="Proteomes" id="UP001629214">
    <property type="component" value="Unassembled WGS sequence"/>
</dbReference>
<evidence type="ECO:0000313" key="2">
    <source>
        <dbReference type="Proteomes" id="UP001629214"/>
    </source>
</evidence>
<reference evidence="1 2" key="1">
    <citation type="journal article" date="2024" name="Chem. Sci.">
        <title>Discovery of megapolipeptins by genome mining of a Burkholderiales bacteria collection.</title>
        <authorList>
            <person name="Paulo B.S."/>
            <person name="Recchia M.J.J."/>
            <person name="Lee S."/>
            <person name="Fergusson C.H."/>
            <person name="Romanowski S.B."/>
            <person name="Hernandez A."/>
            <person name="Krull N."/>
            <person name="Liu D.Y."/>
            <person name="Cavanagh H."/>
            <person name="Bos A."/>
            <person name="Gray C.A."/>
            <person name="Murphy B.T."/>
            <person name="Linington R.G."/>
            <person name="Eustaquio A.S."/>
        </authorList>
    </citation>
    <scope>NUCLEOTIDE SEQUENCE [LARGE SCALE GENOMIC DNA]</scope>
    <source>
        <strain evidence="1 2">RL21-008-BIB-B</strain>
    </source>
</reference>
<keyword evidence="2" id="KW-1185">Reference proteome</keyword>
<comment type="caution">
    <text evidence="1">The sequence shown here is derived from an EMBL/GenBank/DDBJ whole genome shotgun (WGS) entry which is preliminary data.</text>
</comment>
<proteinExistence type="predicted"/>
<organism evidence="1 2">
    <name type="scientific">Herbaspirillum rhizosphaerae</name>
    <dbReference type="NCBI Taxonomy" id="346179"/>
    <lineage>
        <taxon>Bacteria</taxon>
        <taxon>Pseudomonadati</taxon>
        <taxon>Pseudomonadota</taxon>
        <taxon>Betaproteobacteria</taxon>
        <taxon>Burkholderiales</taxon>
        <taxon>Oxalobacteraceae</taxon>
        <taxon>Herbaspirillum</taxon>
    </lineage>
</organism>
<gene>
    <name evidence="1" type="ORF">PQR63_18675</name>
</gene>
<dbReference type="EMBL" id="JAQQFR010000013">
    <property type="protein sequence ID" value="MFL9880430.1"/>
    <property type="molecule type" value="Genomic_DNA"/>
</dbReference>
<accession>A0ABW8ZD22</accession>